<comment type="subcellular location">
    <subcellularLocation>
        <location evidence="4">Cytoplasm</location>
    </subcellularLocation>
</comment>
<gene>
    <name evidence="4" type="primary">bpt</name>
    <name evidence="7" type="ORF">LIN78_13250</name>
</gene>
<dbReference type="PIRSF" id="PIRSF037208">
    <property type="entry name" value="ATE_pro_prd"/>
    <property type="match status" value="1"/>
</dbReference>
<dbReference type="PANTHER" id="PTHR21367">
    <property type="entry name" value="ARGININE-TRNA-PROTEIN TRANSFERASE 1"/>
    <property type="match status" value="1"/>
</dbReference>
<comment type="similarity">
    <text evidence="4">Belongs to the R-transferase family. Bpt subfamily.</text>
</comment>
<evidence type="ECO:0000313" key="8">
    <source>
        <dbReference type="Proteomes" id="UP001165395"/>
    </source>
</evidence>
<comment type="caution">
    <text evidence="7">The sequence shown here is derived from an EMBL/GenBank/DDBJ whole genome shotgun (WGS) entry which is preliminary data.</text>
</comment>
<comment type="catalytic activity">
    <reaction evidence="4">
        <text>N-terminal L-glutamyl-[protein] + L-leucyl-tRNA(Leu) = N-terminal L-leucyl-L-glutamyl-[protein] + tRNA(Leu) + H(+)</text>
        <dbReference type="Rhea" id="RHEA:50412"/>
        <dbReference type="Rhea" id="RHEA-COMP:9613"/>
        <dbReference type="Rhea" id="RHEA-COMP:9622"/>
        <dbReference type="Rhea" id="RHEA-COMP:12664"/>
        <dbReference type="Rhea" id="RHEA-COMP:12668"/>
        <dbReference type="ChEBI" id="CHEBI:15378"/>
        <dbReference type="ChEBI" id="CHEBI:64721"/>
        <dbReference type="ChEBI" id="CHEBI:78442"/>
        <dbReference type="ChEBI" id="CHEBI:78494"/>
        <dbReference type="ChEBI" id="CHEBI:133041"/>
        <dbReference type="EC" id="2.3.2.29"/>
    </reaction>
</comment>
<dbReference type="InterPro" id="IPR017138">
    <property type="entry name" value="Asp_Glu_LeuTrfase"/>
</dbReference>
<keyword evidence="2 4" id="KW-0808">Transferase</keyword>
<keyword evidence="8" id="KW-1185">Reference proteome</keyword>
<evidence type="ECO:0000259" key="6">
    <source>
        <dbReference type="Pfam" id="PF04377"/>
    </source>
</evidence>
<reference evidence="7" key="1">
    <citation type="submission" date="2021-10" db="EMBL/GenBank/DDBJ databases">
        <title>The complete genome sequence of Leeia sp. TBRC 13508.</title>
        <authorList>
            <person name="Charoenyingcharoen P."/>
            <person name="Yukphan P."/>
        </authorList>
    </citation>
    <scope>NUCLEOTIDE SEQUENCE</scope>
    <source>
        <strain evidence="7">TBRC 13508</strain>
    </source>
</reference>
<evidence type="ECO:0000256" key="2">
    <source>
        <dbReference type="ARBA" id="ARBA00022679"/>
    </source>
</evidence>
<dbReference type="InterPro" id="IPR030700">
    <property type="entry name" value="N-end_Aminoacyl_Trfase"/>
</dbReference>
<evidence type="ECO:0000256" key="1">
    <source>
        <dbReference type="ARBA" id="ARBA00022490"/>
    </source>
</evidence>
<evidence type="ECO:0000256" key="4">
    <source>
        <dbReference type="HAMAP-Rule" id="MF_00689"/>
    </source>
</evidence>
<accession>A0ABS8D8I7</accession>
<evidence type="ECO:0000313" key="7">
    <source>
        <dbReference type="EMBL" id="MCB6184509.1"/>
    </source>
</evidence>
<dbReference type="NCBIfam" id="NF002341">
    <property type="entry name" value="PRK01305.1-1"/>
    <property type="match status" value="1"/>
</dbReference>
<dbReference type="InterPro" id="IPR007471">
    <property type="entry name" value="N-end_Aminoacyl_Trfase_N"/>
</dbReference>
<comment type="catalytic activity">
    <reaction evidence="4">
        <text>N-terminal L-aspartyl-[protein] + L-leucyl-tRNA(Leu) = N-terminal L-leucyl-L-aspartyl-[protein] + tRNA(Leu) + H(+)</text>
        <dbReference type="Rhea" id="RHEA:50420"/>
        <dbReference type="Rhea" id="RHEA-COMP:9613"/>
        <dbReference type="Rhea" id="RHEA-COMP:9622"/>
        <dbReference type="Rhea" id="RHEA-COMP:12669"/>
        <dbReference type="Rhea" id="RHEA-COMP:12674"/>
        <dbReference type="ChEBI" id="CHEBI:15378"/>
        <dbReference type="ChEBI" id="CHEBI:64720"/>
        <dbReference type="ChEBI" id="CHEBI:78442"/>
        <dbReference type="ChEBI" id="CHEBI:78494"/>
        <dbReference type="ChEBI" id="CHEBI:133042"/>
        <dbReference type="EC" id="2.3.2.29"/>
    </reaction>
</comment>
<evidence type="ECO:0000259" key="5">
    <source>
        <dbReference type="Pfam" id="PF04376"/>
    </source>
</evidence>
<dbReference type="HAMAP" id="MF_00689">
    <property type="entry name" value="Bpt"/>
    <property type="match status" value="1"/>
</dbReference>
<dbReference type="InterPro" id="IPR007472">
    <property type="entry name" value="N-end_Aminoacyl_Trfase_C"/>
</dbReference>
<protein>
    <recommendedName>
        <fullName evidence="4">Aspartate/glutamate leucyltransferase</fullName>
        <ecNumber evidence="4">2.3.2.29</ecNumber>
    </recommendedName>
</protein>
<dbReference type="NCBIfam" id="NF002342">
    <property type="entry name" value="PRK01305.1-3"/>
    <property type="match status" value="1"/>
</dbReference>
<dbReference type="PANTHER" id="PTHR21367:SF1">
    <property type="entry name" value="ARGINYL-TRNA--PROTEIN TRANSFERASE 1"/>
    <property type="match status" value="1"/>
</dbReference>
<feature type="domain" description="N-end aminoacyl transferase N-terminal" evidence="5">
    <location>
        <begin position="20"/>
        <end position="90"/>
    </location>
</feature>
<dbReference type="Proteomes" id="UP001165395">
    <property type="component" value="Unassembled WGS sequence"/>
</dbReference>
<dbReference type="GO" id="GO:0004057">
    <property type="term" value="F:arginyl-tRNA--protein transferase activity"/>
    <property type="evidence" value="ECO:0007669"/>
    <property type="project" value="UniProtKB-EC"/>
</dbReference>
<dbReference type="Pfam" id="PF04377">
    <property type="entry name" value="ATE_C"/>
    <property type="match status" value="1"/>
</dbReference>
<sequence length="250" mass="29307">MSGQESGRQQFVQFYSTSSYQCSYLDNQRARSQVAITNEAVDRETYSQLIRHGFRRSGMFVYRPHCDLCRACVPVRLVANGFSPNRTQRKIWNRQSDMQVNIIRPVEKAEHYHLYQRYQKSRHAGGGMDEDGYDQYRSFLLKSPVDTWLVEFRKNGVLKIVSVIDMLDDGLSAVYTFFEPDEPEASYGVYTIMWQVQYLQQIGKPYVYLGYWIENCRKMNYKSAYQPLEKLQDGVWHAWPKAEGTAPQPE</sequence>
<dbReference type="RefSeq" id="WP_227181319.1">
    <property type="nucleotide sequence ID" value="NZ_JAJBZT010000007.1"/>
</dbReference>
<evidence type="ECO:0000256" key="3">
    <source>
        <dbReference type="ARBA" id="ARBA00023315"/>
    </source>
</evidence>
<feature type="domain" description="N-end rule aminoacyl transferase C-terminal" evidence="6">
    <location>
        <begin position="110"/>
        <end position="231"/>
    </location>
</feature>
<comment type="function">
    <text evidence="4">Functions in the N-end rule pathway of protein degradation where it conjugates Leu from its aminoacyl-tRNA to the N-termini of proteins containing an N-terminal aspartate or glutamate.</text>
</comment>
<keyword evidence="3 4" id="KW-0012">Acyltransferase</keyword>
<dbReference type="Pfam" id="PF04376">
    <property type="entry name" value="ATE_N"/>
    <property type="match status" value="1"/>
</dbReference>
<proteinExistence type="inferred from homology"/>
<dbReference type="EC" id="2.3.2.29" evidence="4"/>
<name>A0ABS8D8I7_9NEIS</name>
<dbReference type="NCBIfam" id="NF002346">
    <property type="entry name" value="PRK01305.2-3"/>
    <property type="match status" value="1"/>
</dbReference>
<keyword evidence="1 4" id="KW-0963">Cytoplasm</keyword>
<dbReference type="SUPFAM" id="SSF55729">
    <property type="entry name" value="Acyl-CoA N-acyltransferases (Nat)"/>
    <property type="match status" value="1"/>
</dbReference>
<dbReference type="EMBL" id="JAJBZT010000007">
    <property type="protein sequence ID" value="MCB6184509.1"/>
    <property type="molecule type" value="Genomic_DNA"/>
</dbReference>
<organism evidence="7 8">
    <name type="scientific">Leeia speluncae</name>
    <dbReference type="NCBI Taxonomy" id="2884804"/>
    <lineage>
        <taxon>Bacteria</taxon>
        <taxon>Pseudomonadati</taxon>
        <taxon>Pseudomonadota</taxon>
        <taxon>Betaproteobacteria</taxon>
        <taxon>Neisseriales</taxon>
        <taxon>Leeiaceae</taxon>
        <taxon>Leeia</taxon>
    </lineage>
</organism>
<dbReference type="InterPro" id="IPR016181">
    <property type="entry name" value="Acyl_CoA_acyltransferase"/>
</dbReference>